<reference evidence="3" key="3">
    <citation type="journal article" date="2005" name="Nature">
        <title>The map-based sequence of the rice genome.</title>
        <authorList>
            <consortium name="International rice genome sequencing project (IRGSP)"/>
            <person name="Matsumoto T."/>
            <person name="Wu J."/>
            <person name="Kanamori H."/>
            <person name="Katayose Y."/>
            <person name="Fujisawa M."/>
            <person name="Namiki N."/>
            <person name="Mizuno H."/>
            <person name="Yamamoto K."/>
            <person name="Antonio B.A."/>
            <person name="Baba T."/>
            <person name="Sakata K."/>
            <person name="Nagamura Y."/>
            <person name="Aoki H."/>
            <person name="Arikawa K."/>
            <person name="Arita K."/>
            <person name="Bito T."/>
            <person name="Chiden Y."/>
            <person name="Fujitsuka N."/>
            <person name="Fukunaka R."/>
            <person name="Hamada M."/>
            <person name="Harada C."/>
            <person name="Hayashi A."/>
            <person name="Hijishita S."/>
            <person name="Honda M."/>
            <person name="Hosokawa S."/>
            <person name="Ichikawa Y."/>
            <person name="Idonuma A."/>
            <person name="Iijima M."/>
            <person name="Ikeda M."/>
            <person name="Ikeno M."/>
            <person name="Ito K."/>
            <person name="Ito S."/>
            <person name="Ito T."/>
            <person name="Ito Y."/>
            <person name="Ito Y."/>
            <person name="Iwabuchi A."/>
            <person name="Kamiya K."/>
            <person name="Karasawa W."/>
            <person name="Kurita K."/>
            <person name="Katagiri S."/>
            <person name="Kikuta A."/>
            <person name="Kobayashi H."/>
            <person name="Kobayashi N."/>
            <person name="Machita K."/>
            <person name="Maehara T."/>
            <person name="Masukawa M."/>
            <person name="Mizubayashi T."/>
            <person name="Mukai Y."/>
            <person name="Nagasaki H."/>
            <person name="Nagata Y."/>
            <person name="Naito S."/>
            <person name="Nakashima M."/>
            <person name="Nakama Y."/>
            <person name="Nakamichi Y."/>
            <person name="Nakamura M."/>
            <person name="Meguro A."/>
            <person name="Negishi M."/>
            <person name="Ohta I."/>
            <person name="Ohta T."/>
            <person name="Okamoto M."/>
            <person name="Ono N."/>
            <person name="Saji S."/>
            <person name="Sakaguchi M."/>
            <person name="Sakai K."/>
            <person name="Shibata M."/>
            <person name="Shimokawa T."/>
            <person name="Song J."/>
            <person name="Takazaki Y."/>
            <person name="Terasawa K."/>
            <person name="Tsugane M."/>
            <person name="Tsuji K."/>
            <person name="Ueda S."/>
            <person name="Waki K."/>
            <person name="Yamagata H."/>
            <person name="Yamamoto M."/>
            <person name="Yamamoto S."/>
            <person name="Yamane H."/>
            <person name="Yoshiki S."/>
            <person name="Yoshihara R."/>
            <person name="Yukawa K."/>
            <person name="Zhong H."/>
            <person name="Yano M."/>
            <person name="Yuan Q."/>
            <person name="Ouyang S."/>
            <person name="Liu J."/>
            <person name="Jones K.M."/>
            <person name="Gansberger K."/>
            <person name="Moffat K."/>
            <person name="Hill J."/>
            <person name="Bera J."/>
            <person name="Fadrosh D."/>
            <person name="Jin S."/>
            <person name="Johri S."/>
            <person name="Kim M."/>
            <person name="Overton L."/>
            <person name="Reardon M."/>
            <person name="Tsitrin T."/>
            <person name="Vuong H."/>
            <person name="Weaver B."/>
            <person name="Ciecko A."/>
            <person name="Tallon L."/>
            <person name="Jackson J."/>
            <person name="Pai G."/>
            <person name="Aken S.V."/>
            <person name="Utterback T."/>
            <person name="Reidmuller S."/>
            <person name="Feldblyum T."/>
            <person name="Hsiao J."/>
            <person name="Zismann V."/>
            <person name="Iobst S."/>
            <person name="de Vazeille A.R."/>
            <person name="Buell C.R."/>
            <person name="Ying K."/>
            <person name="Li Y."/>
            <person name="Lu T."/>
            <person name="Huang Y."/>
            <person name="Zhao Q."/>
            <person name="Feng Q."/>
            <person name="Zhang L."/>
            <person name="Zhu J."/>
            <person name="Weng Q."/>
            <person name="Mu J."/>
            <person name="Lu Y."/>
            <person name="Fan D."/>
            <person name="Liu Y."/>
            <person name="Guan J."/>
            <person name="Zhang Y."/>
            <person name="Yu S."/>
            <person name="Liu X."/>
            <person name="Zhang Y."/>
            <person name="Hong G."/>
            <person name="Han B."/>
            <person name="Choisne N."/>
            <person name="Demange N."/>
            <person name="Orjeda G."/>
            <person name="Samain S."/>
            <person name="Cattolico L."/>
            <person name="Pelletier E."/>
            <person name="Couloux A."/>
            <person name="Segurens B."/>
            <person name="Wincker P."/>
            <person name="D'Hont A."/>
            <person name="Scarpelli C."/>
            <person name="Weissenbach J."/>
            <person name="Salanoubat M."/>
            <person name="Quetier F."/>
            <person name="Yu Y."/>
            <person name="Kim H.R."/>
            <person name="Rambo T."/>
            <person name="Currie J."/>
            <person name="Collura K."/>
            <person name="Luo M."/>
            <person name="Yang T."/>
            <person name="Ammiraju J.S.S."/>
            <person name="Engler F."/>
            <person name="Soderlund C."/>
            <person name="Wing R.A."/>
            <person name="Palmer L.E."/>
            <person name="de la Bastide M."/>
            <person name="Spiegel L."/>
            <person name="Nascimento L."/>
            <person name="Zutavern T."/>
            <person name="O'Shaughnessy A."/>
            <person name="Dike S."/>
            <person name="Dedhia N."/>
            <person name="Preston R."/>
            <person name="Balija V."/>
            <person name="McCombie W.R."/>
            <person name="Chow T."/>
            <person name="Chen H."/>
            <person name="Chung M."/>
            <person name="Chen C."/>
            <person name="Shaw J."/>
            <person name="Wu H."/>
            <person name="Hsiao K."/>
            <person name="Chao Y."/>
            <person name="Chu M."/>
            <person name="Cheng C."/>
            <person name="Hour A."/>
            <person name="Lee P."/>
            <person name="Lin S."/>
            <person name="Lin Y."/>
            <person name="Liou J."/>
            <person name="Liu S."/>
            <person name="Hsing Y."/>
            <person name="Raghuvanshi S."/>
            <person name="Mohanty A."/>
            <person name="Bharti A.K."/>
            <person name="Gaur A."/>
            <person name="Gupta V."/>
            <person name="Kumar D."/>
            <person name="Ravi V."/>
            <person name="Vij S."/>
            <person name="Kapur A."/>
            <person name="Khurana P."/>
            <person name="Khurana P."/>
            <person name="Khurana J.P."/>
            <person name="Tyagi A.K."/>
            <person name="Gaikwad K."/>
            <person name="Singh A."/>
            <person name="Dalal V."/>
            <person name="Srivastava S."/>
            <person name="Dixit A."/>
            <person name="Pal A.K."/>
            <person name="Ghazi I.A."/>
            <person name="Yadav M."/>
            <person name="Pandit A."/>
            <person name="Bhargava A."/>
            <person name="Sureshbabu K."/>
            <person name="Batra K."/>
            <person name="Sharma T.R."/>
            <person name="Mohapatra T."/>
            <person name="Singh N.K."/>
            <person name="Messing J."/>
            <person name="Nelson A.B."/>
            <person name="Fuks G."/>
            <person name="Kavchok S."/>
            <person name="Keizer G."/>
            <person name="Linton E."/>
            <person name="Llaca V."/>
            <person name="Song R."/>
            <person name="Tanyolac B."/>
            <person name="Young S."/>
            <person name="Ho-Il K."/>
            <person name="Hahn J.H."/>
            <person name="Sangsakoo G."/>
            <person name="Vanavichit A."/>
            <person name="de Mattos Luiz.A.T."/>
            <person name="Zimmer P.D."/>
            <person name="Malone G."/>
            <person name="Dellagostin O."/>
            <person name="de Oliveira A.C."/>
            <person name="Bevan M."/>
            <person name="Bancroft I."/>
            <person name="Minx P."/>
            <person name="Cordum H."/>
            <person name="Wilson R."/>
            <person name="Cheng Z."/>
            <person name="Jin W."/>
            <person name="Jiang J."/>
            <person name="Leong S.A."/>
            <person name="Iwama H."/>
            <person name="Gojobori T."/>
            <person name="Itoh T."/>
            <person name="Niimura Y."/>
            <person name="Fujii Y."/>
            <person name="Habara T."/>
            <person name="Sakai H."/>
            <person name="Sato Y."/>
            <person name="Wilson G."/>
            <person name="Kumar K."/>
            <person name="McCouch S."/>
            <person name="Juretic N."/>
            <person name="Hoen D."/>
            <person name="Wright S."/>
            <person name="Bruskiewich R."/>
            <person name="Bureau T."/>
            <person name="Miyao A."/>
            <person name="Hirochika H."/>
            <person name="Nishikawa T."/>
            <person name="Kadowaki K."/>
            <person name="Sugiura M."/>
            <person name="Burr B."/>
            <person name="Sasaki T."/>
        </authorList>
    </citation>
    <scope>NUCLEOTIDE SEQUENCE [LARGE SCALE GENOMIC DNA]</scope>
    <source>
        <strain evidence="3">cv. Nipponbare</strain>
    </source>
</reference>
<dbReference type="Proteomes" id="UP000000763">
    <property type="component" value="Chromosome 6"/>
</dbReference>
<gene>
    <name evidence="2" type="ORF">OSJNBa0022O02.34</name>
    <name evidence="1" type="ORF">P0526E12.2</name>
</gene>
<accession>Q69SM0</accession>
<reference evidence="1" key="1">
    <citation type="submission" date="2001-05" db="EMBL/GenBank/DDBJ databases">
        <title>Oryza sativa nipponbare(GA3) genomic DNA, chromosome 6, PAC clone:P0526E12.</title>
        <authorList>
            <person name="Sasaki T."/>
            <person name="Matsumoto T."/>
            <person name="Yamamoto K."/>
        </authorList>
    </citation>
    <scope>NUCLEOTIDE SEQUENCE</scope>
</reference>
<evidence type="ECO:0000313" key="3">
    <source>
        <dbReference type="Proteomes" id="UP000000763"/>
    </source>
</evidence>
<reference evidence="3" key="4">
    <citation type="journal article" date="2008" name="Nucleic Acids Res.">
        <title>The rice annotation project database (RAP-DB): 2008 update.</title>
        <authorList>
            <consortium name="The rice annotation project (RAP)"/>
        </authorList>
    </citation>
    <scope>GENOME REANNOTATION</scope>
    <source>
        <strain evidence="3">cv. Nipponbare</strain>
    </source>
</reference>
<organism evidence="2 3">
    <name type="scientific">Oryza sativa subsp. japonica</name>
    <name type="common">Rice</name>
    <dbReference type="NCBI Taxonomy" id="39947"/>
    <lineage>
        <taxon>Eukaryota</taxon>
        <taxon>Viridiplantae</taxon>
        <taxon>Streptophyta</taxon>
        <taxon>Embryophyta</taxon>
        <taxon>Tracheophyta</taxon>
        <taxon>Spermatophyta</taxon>
        <taxon>Magnoliopsida</taxon>
        <taxon>Liliopsida</taxon>
        <taxon>Poales</taxon>
        <taxon>Poaceae</taxon>
        <taxon>BOP clade</taxon>
        <taxon>Oryzoideae</taxon>
        <taxon>Oryzeae</taxon>
        <taxon>Oryzinae</taxon>
        <taxon>Oryza</taxon>
        <taxon>Oryza sativa</taxon>
    </lineage>
</organism>
<protein>
    <submittedName>
        <fullName evidence="2">Uncharacterized protein</fullName>
    </submittedName>
</protein>
<dbReference type="AlphaFoldDB" id="Q69SM0"/>
<dbReference type="EMBL" id="AP003574">
    <property type="protein sequence ID" value="BAD35403.1"/>
    <property type="molecule type" value="Genomic_DNA"/>
</dbReference>
<evidence type="ECO:0000313" key="1">
    <source>
        <dbReference type="EMBL" id="BAD35403.1"/>
    </source>
</evidence>
<name>Q69SM0_ORYSJ</name>
<evidence type="ECO:0000313" key="2">
    <source>
        <dbReference type="EMBL" id="BAD36015.1"/>
    </source>
</evidence>
<proteinExistence type="predicted"/>
<sequence>MALPPPTSLEPSPVTVLPLHPRAVPPCGAATATSELKALSGFRQAQDLSGDKAFHSPICLLANELSSREKETSERKKKWGGRRTMDKIRLDDPVSIVSFVTWRKIHCGPPDLLVL</sequence>
<reference evidence="2" key="2">
    <citation type="submission" date="2002-03" db="EMBL/GenBank/DDBJ databases">
        <title>Oryza sativa nipponbare(GA3) genomic DNA, chromosome 6, BAC clone:OSJNBa0022O02.</title>
        <authorList>
            <person name="Sasaki T."/>
            <person name="Matsumoto T."/>
            <person name="Yamamoto K."/>
        </authorList>
    </citation>
    <scope>NUCLEOTIDE SEQUENCE</scope>
</reference>
<dbReference type="EMBL" id="AP004992">
    <property type="protein sequence ID" value="BAD36015.1"/>
    <property type="molecule type" value="Genomic_DNA"/>
</dbReference>